<feature type="non-terminal residue" evidence="3">
    <location>
        <position position="1"/>
    </location>
</feature>
<dbReference type="Gene3D" id="1.25.40.10">
    <property type="entry name" value="Tetratricopeptide repeat domain"/>
    <property type="match status" value="2"/>
</dbReference>
<evidence type="ECO:0000256" key="1">
    <source>
        <dbReference type="ARBA" id="ARBA00022737"/>
    </source>
</evidence>
<evidence type="ECO:0000256" key="2">
    <source>
        <dbReference type="ARBA" id="ARBA00022803"/>
    </source>
</evidence>
<gene>
    <name evidence="3" type="ORF">PGLA1383_LOCUS21944</name>
</gene>
<keyword evidence="2" id="KW-0802">TPR repeat</keyword>
<dbReference type="SUPFAM" id="SSF48452">
    <property type="entry name" value="TPR-like"/>
    <property type="match status" value="2"/>
</dbReference>
<protein>
    <recommendedName>
        <fullName evidence="5">MalT-like TPR region domain-containing protein</fullName>
    </recommendedName>
</protein>
<sequence length="363" mass="40172">AHPLEQLEILEQKVKELTAHGDTDAVIECRIKQLCLHRVLAYLHDFPLQPLIRAQAALAEAYAAGHYFPQAREHLSKARDVTSGGIYDDAQCLRLQADLLAAEGSVNLAEGRLEAAERVLTESARVGREARGELDQQTAHVHLLLGQVAQQRGYHDKSVDHFSAAWEVHEALDGAEAEPTLRARLRVAEAEYAAGRMEEAMGTMRKVVEALKQCREPGSPPLLIESASQLARWLEAEGRDREALEALQTADRTVAENLGPEDPKAVDVKRDVALLHLKLGDHDTALQYLNDVHYLERRLHGSQSANVARTLKALGTVHLVRRTFEEAEQCLLQALRIFETQDHTSNAAIIRDIHSKLATIAGA</sequence>
<accession>A0A813F0X3</accession>
<dbReference type="OrthoDB" id="626167at2759"/>
<dbReference type="PANTHER" id="PTHR45641">
    <property type="entry name" value="TETRATRICOPEPTIDE REPEAT PROTEIN (AFU_ORTHOLOGUE AFUA_6G03870)"/>
    <property type="match status" value="1"/>
</dbReference>
<reference evidence="3" key="1">
    <citation type="submission" date="2021-02" db="EMBL/GenBank/DDBJ databases">
        <authorList>
            <person name="Dougan E. K."/>
            <person name="Rhodes N."/>
            <person name="Thang M."/>
            <person name="Chan C."/>
        </authorList>
    </citation>
    <scope>NUCLEOTIDE SEQUENCE</scope>
</reference>
<dbReference type="PANTHER" id="PTHR45641:SF19">
    <property type="entry name" value="NEPHROCYSTIN-3"/>
    <property type="match status" value="1"/>
</dbReference>
<dbReference type="InterPro" id="IPR011990">
    <property type="entry name" value="TPR-like_helical_dom_sf"/>
</dbReference>
<organism evidence="3 4">
    <name type="scientific">Polarella glacialis</name>
    <name type="common">Dinoflagellate</name>
    <dbReference type="NCBI Taxonomy" id="89957"/>
    <lineage>
        <taxon>Eukaryota</taxon>
        <taxon>Sar</taxon>
        <taxon>Alveolata</taxon>
        <taxon>Dinophyceae</taxon>
        <taxon>Suessiales</taxon>
        <taxon>Suessiaceae</taxon>
        <taxon>Polarella</taxon>
    </lineage>
</organism>
<dbReference type="Pfam" id="PF13424">
    <property type="entry name" value="TPR_12"/>
    <property type="match status" value="1"/>
</dbReference>
<dbReference type="EMBL" id="CAJNNV010015718">
    <property type="protein sequence ID" value="CAE8603739.1"/>
    <property type="molecule type" value="Genomic_DNA"/>
</dbReference>
<name>A0A813F0X3_POLGL</name>
<dbReference type="OMA" id="QKTEYVA"/>
<proteinExistence type="predicted"/>
<comment type="caution">
    <text evidence="3">The sequence shown here is derived from an EMBL/GenBank/DDBJ whole genome shotgun (WGS) entry which is preliminary data.</text>
</comment>
<keyword evidence="1" id="KW-0677">Repeat</keyword>
<dbReference type="InterPro" id="IPR019734">
    <property type="entry name" value="TPR_rpt"/>
</dbReference>
<evidence type="ECO:0000313" key="3">
    <source>
        <dbReference type="EMBL" id="CAE8603739.1"/>
    </source>
</evidence>
<dbReference type="AlphaFoldDB" id="A0A813F0X3"/>
<evidence type="ECO:0008006" key="5">
    <source>
        <dbReference type="Google" id="ProtNLM"/>
    </source>
</evidence>
<dbReference type="SMART" id="SM00028">
    <property type="entry name" value="TPR"/>
    <property type="match status" value="4"/>
</dbReference>
<keyword evidence="4" id="KW-1185">Reference proteome</keyword>
<dbReference type="Proteomes" id="UP000654075">
    <property type="component" value="Unassembled WGS sequence"/>
</dbReference>
<evidence type="ECO:0000313" key="4">
    <source>
        <dbReference type="Proteomes" id="UP000654075"/>
    </source>
</evidence>